<comment type="caution">
    <text evidence="1">The sequence shown here is derived from an EMBL/GenBank/DDBJ whole genome shotgun (WGS) entry which is preliminary data.</text>
</comment>
<dbReference type="AlphaFoldDB" id="A0A366CWI5"/>
<dbReference type="EMBL" id="QNRF01000006">
    <property type="protein sequence ID" value="RBO82202.1"/>
    <property type="molecule type" value="Genomic_DNA"/>
</dbReference>
<keyword evidence="2" id="KW-1185">Reference proteome</keyword>
<accession>A0A366CWI5</accession>
<proteinExistence type="predicted"/>
<dbReference type="Gene3D" id="3.40.50.720">
    <property type="entry name" value="NAD(P)-binding Rossmann-like Domain"/>
    <property type="match status" value="1"/>
</dbReference>
<dbReference type="Proteomes" id="UP000252086">
    <property type="component" value="Unassembled WGS sequence"/>
</dbReference>
<evidence type="ECO:0000313" key="2">
    <source>
        <dbReference type="Proteomes" id="UP000252086"/>
    </source>
</evidence>
<sequence>MMKLLPSLHPLIMRCKALFKPLFKSKSHPIKVIFIGIDYRCFSLSKALLDNNHHHSKAIEITAFIDDEPWNNRTQVHQVTVYSPSEIAALVVKHQVDLIIQIEGESLLIADNIWQGIHKTGVDVLTLSLDQDLAQQQDLIYQTRH</sequence>
<gene>
    <name evidence="1" type="ORF">DFP76_10630</name>
</gene>
<dbReference type="SUPFAM" id="SSF53335">
    <property type="entry name" value="S-adenosyl-L-methionine-dependent methyltransferases"/>
    <property type="match status" value="1"/>
</dbReference>
<dbReference type="InterPro" id="IPR029063">
    <property type="entry name" value="SAM-dependent_MTases_sf"/>
</dbReference>
<protein>
    <submittedName>
        <fullName evidence="1">Uncharacterized protein</fullName>
    </submittedName>
</protein>
<name>A0A366CWI5_9GAMM</name>
<evidence type="ECO:0000313" key="1">
    <source>
        <dbReference type="EMBL" id="RBO82202.1"/>
    </source>
</evidence>
<organism evidence="1 2">
    <name type="scientific">Marinomonas aquiplantarum</name>
    <dbReference type="NCBI Taxonomy" id="491951"/>
    <lineage>
        <taxon>Bacteria</taxon>
        <taxon>Pseudomonadati</taxon>
        <taxon>Pseudomonadota</taxon>
        <taxon>Gammaproteobacteria</taxon>
        <taxon>Oceanospirillales</taxon>
        <taxon>Oceanospirillaceae</taxon>
        <taxon>Marinomonas</taxon>
    </lineage>
</organism>
<reference evidence="1 2" key="1">
    <citation type="submission" date="2018-06" db="EMBL/GenBank/DDBJ databases">
        <title>Genomic Encyclopedia of Type Strains, Phase III (KMG-III): the genomes of soil and plant-associated and newly described type strains.</title>
        <authorList>
            <person name="Whitman W."/>
        </authorList>
    </citation>
    <scope>NUCLEOTIDE SEQUENCE [LARGE SCALE GENOMIC DNA]</scope>
    <source>
        <strain evidence="1 2">CECT 7732</strain>
    </source>
</reference>
<dbReference type="RefSeq" id="WP_245931929.1">
    <property type="nucleotide sequence ID" value="NZ_QNRF01000006.1"/>
</dbReference>